<gene>
    <name evidence="2" type="ORF">HMPREF9013_0677</name>
</gene>
<dbReference type="EMBL" id="ADFR01000007">
    <property type="protein sequence ID" value="EFC05753.1"/>
    <property type="molecule type" value="Genomic_DNA"/>
</dbReference>
<keyword evidence="1" id="KW-0812">Transmembrane</keyword>
<dbReference type="AlphaFoldDB" id="D2MNY4"/>
<dbReference type="eggNOG" id="ENOG5032U6Q">
    <property type="taxonomic scope" value="Bacteria"/>
</dbReference>
<dbReference type="Proteomes" id="UP000005017">
    <property type="component" value="Unassembled WGS sequence"/>
</dbReference>
<reference evidence="3" key="1">
    <citation type="submission" date="2009-12" db="EMBL/GenBank/DDBJ databases">
        <title>Sequence of Clostridiales genomosp. BVAB3 str. UPII9-5.</title>
        <authorList>
            <person name="Madupu R."/>
            <person name="Durkin A.S."/>
            <person name="Torralba M."/>
            <person name="Methe B."/>
            <person name="Sutton G.G."/>
            <person name="Strausberg R.L."/>
            <person name="Nelson K.E."/>
        </authorList>
    </citation>
    <scope>NUCLEOTIDE SEQUENCE [LARGE SCALE GENOMIC DNA]</scope>
    <source>
        <strain evidence="3">W1219</strain>
    </source>
</reference>
<accession>D2MNY4</accession>
<feature type="transmembrane region" description="Helical" evidence="1">
    <location>
        <begin position="6"/>
        <end position="28"/>
    </location>
</feature>
<evidence type="ECO:0000313" key="2">
    <source>
        <dbReference type="EMBL" id="EFC05753.1"/>
    </source>
</evidence>
<evidence type="ECO:0000313" key="3">
    <source>
        <dbReference type="Proteomes" id="UP000005017"/>
    </source>
</evidence>
<organism evidence="2 3">
    <name type="scientific">Bulleidia extructa W1219</name>
    <dbReference type="NCBI Taxonomy" id="679192"/>
    <lineage>
        <taxon>Bacteria</taxon>
        <taxon>Bacillati</taxon>
        <taxon>Bacillota</taxon>
        <taxon>Erysipelotrichia</taxon>
        <taxon>Erysipelotrichales</taxon>
        <taxon>Erysipelotrichaceae</taxon>
        <taxon>Bulleidia</taxon>
    </lineage>
</organism>
<keyword evidence="3" id="KW-1185">Reference proteome</keyword>
<sequence>MFKTIGLMIVPPIILVIVATIIFVKVLSRGEQKYDVFMVEGNELVVLAGIPVRYRINDIETVIFSNVLGKYGSFVGIMKIKKKDGIFGRSFRFDASAYHKKFVLSSTQEEIDLATENLMEQLRSYGVDCKKD</sequence>
<comment type="caution">
    <text evidence="2">The sequence shown here is derived from an EMBL/GenBank/DDBJ whole genome shotgun (WGS) entry which is preliminary data.</text>
</comment>
<keyword evidence="1" id="KW-0472">Membrane</keyword>
<dbReference type="STRING" id="679192.HMPREF9013_0677"/>
<protein>
    <submittedName>
        <fullName evidence="2">Uncharacterized protein</fullName>
    </submittedName>
</protein>
<dbReference type="OrthoDB" id="3035324at2"/>
<name>D2MNY4_9FIRM</name>
<evidence type="ECO:0000256" key="1">
    <source>
        <dbReference type="SAM" id="Phobius"/>
    </source>
</evidence>
<proteinExistence type="predicted"/>
<keyword evidence="1" id="KW-1133">Transmembrane helix</keyword>
<dbReference type="RefSeq" id="WP_006627085.1">
    <property type="nucleotide sequence ID" value="NZ_ADFR01000007.1"/>
</dbReference>